<evidence type="ECO:0000313" key="2">
    <source>
        <dbReference type="Proteomes" id="UP001497512"/>
    </source>
</evidence>
<protein>
    <recommendedName>
        <fullName evidence="3">Chlororespiratory reduction 41</fullName>
    </recommendedName>
</protein>
<keyword evidence="2" id="KW-1185">Reference proteome</keyword>
<gene>
    <name evidence="1" type="ORF">CSSPTR1EN2_LOCUS17987</name>
</gene>
<evidence type="ECO:0008006" key="3">
    <source>
        <dbReference type="Google" id="ProtNLM"/>
    </source>
</evidence>
<sequence length="178" mass="18932">MTMATCHSRYLETSINFCLPSKISVRDRGFTSNAATLRFRGPSPHCGVSLNGAQIKGTSVVRATSEGSGSSCCGGGGGSSGGSCSGSKKPNVAGVGTEFANMVAQSTMLEFEKEYEYGEMEGKITRDVVQDVVNEVPELLAESREEKFVDVEQILAEARSLAKGDDLIFDAELEELMV</sequence>
<reference evidence="1" key="1">
    <citation type="submission" date="2024-02" db="EMBL/GenBank/DDBJ databases">
        <authorList>
            <consortium name="ELIXIR-Norway"/>
            <consortium name="Elixir Norway"/>
        </authorList>
    </citation>
    <scope>NUCLEOTIDE SEQUENCE</scope>
</reference>
<evidence type="ECO:0000313" key="1">
    <source>
        <dbReference type="EMBL" id="CAK9225934.1"/>
    </source>
</evidence>
<accession>A0ABP0USH4</accession>
<name>A0ABP0USH4_9BRYO</name>
<organism evidence="1 2">
    <name type="scientific">Sphagnum troendelagicum</name>
    <dbReference type="NCBI Taxonomy" id="128251"/>
    <lineage>
        <taxon>Eukaryota</taxon>
        <taxon>Viridiplantae</taxon>
        <taxon>Streptophyta</taxon>
        <taxon>Embryophyta</taxon>
        <taxon>Bryophyta</taxon>
        <taxon>Sphagnophytina</taxon>
        <taxon>Sphagnopsida</taxon>
        <taxon>Sphagnales</taxon>
        <taxon>Sphagnaceae</taxon>
        <taxon>Sphagnum</taxon>
    </lineage>
</organism>
<proteinExistence type="predicted"/>
<dbReference type="Proteomes" id="UP001497512">
    <property type="component" value="Chromosome 5"/>
</dbReference>
<dbReference type="EMBL" id="OZ019897">
    <property type="protein sequence ID" value="CAK9225934.1"/>
    <property type="molecule type" value="Genomic_DNA"/>
</dbReference>